<proteinExistence type="inferred from homology"/>
<dbReference type="EMBL" id="JAMBOL010000032">
    <property type="protein sequence ID" value="MCM3716218.1"/>
    <property type="molecule type" value="Genomic_DNA"/>
</dbReference>
<dbReference type="AlphaFoldDB" id="A0A9X2DVR1"/>
<reference evidence="3" key="1">
    <citation type="submission" date="2022-05" db="EMBL/GenBank/DDBJ databases">
        <title>Comparative Genomics of Spacecraft Associated Microbes.</title>
        <authorList>
            <person name="Tran M.T."/>
            <person name="Wright A."/>
            <person name="Seuylemezian A."/>
            <person name="Eisen J."/>
            <person name="Coil D."/>
        </authorList>
    </citation>
    <scope>NUCLEOTIDE SEQUENCE</scope>
    <source>
        <strain evidence="3">214.1.1</strain>
    </source>
</reference>
<feature type="domain" description="NAD-dependent epimerase/dehydratase" evidence="2">
    <location>
        <begin position="4"/>
        <end position="228"/>
    </location>
</feature>
<keyword evidence="4" id="KW-1185">Reference proteome</keyword>
<accession>A0A9X2DVR1</accession>
<comment type="similarity">
    <text evidence="1">Belongs to the NAD(P)-dependent epimerase/dehydratase family.</text>
</comment>
<dbReference type="Gene3D" id="3.40.50.720">
    <property type="entry name" value="NAD(P)-binding Rossmann-like Domain"/>
    <property type="match status" value="1"/>
</dbReference>
<gene>
    <name evidence="3" type="ORF">M3202_19430</name>
</gene>
<dbReference type="InterPro" id="IPR036291">
    <property type="entry name" value="NAD(P)-bd_dom_sf"/>
</dbReference>
<dbReference type="Proteomes" id="UP001139179">
    <property type="component" value="Unassembled WGS sequence"/>
</dbReference>
<evidence type="ECO:0000256" key="1">
    <source>
        <dbReference type="ARBA" id="ARBA00007637"/>
    </source>
</evidence>
<evidence type="ECO:0000259" key="2">
    <source>
        <dbReference type="Pfam" id="PF01370"/>
    </source>
</evidence>
<dbReference type="InterPro" id="IPR001509">
    <property type="entry name" value="Epimerase_deHydtase"/>
</dbReference>
<dbReference type="RefSeq" id="WP_251224889.1">
    <property type="nucleotide sequence ID" value="NZ_JAMBOL010000032.1"/>
</dbReference>
<sequence length="303" mass="34087">MKKVVVTGGFGFIGFHLCERLLLNGVEVIAIDQMNEAEKEKQEEMELRLGRNALLTIIKEKAENADLEKLLTGIDALYHLAADTSADHTWPPLAESIENNVNLTRTLVQACPPEARFIYASTVDVYGERPGVITERTPANPTSPYGITKLTGENVIRKYAEQRGLPYVILRLPTVYGPWQRADMTYYQLLSGKEEVESDRSTLDVLYVDDVVDAFMLAGKTKHVNEVYQLSSGKANQWVRGVEHVAPDHPLTVSPRFETSLSAEKSKDMLGFEAKVSLQEGLAKQREHMTQWLKQQQLQKGRE</sequence>
<organism evidence="3 4">
    <name type="scientific">Halalkalibacter oceani</name>
    <dbReference type="NCBI Taxonomy" id="1653776"/>
    <lineage>
        <taxon>Bacteria</taxon>
        <taxon>Bacillati</taxon>
        <taxon>Bacillota</taxon>
        <taxon>Bacilli</taxon>
        <taxon>Bacillales</taxon>
        <taxon>Bacillaceae</taxon>
        <taxon>Halalkalibacter</taxon>
    </lineage>
</organism>
<evidence type="ECO:0000313" key="4">
    <source>
        <dbReference type="Proteomes" id="UP001139179"/>
    </source>
</evidence>
<evidence type="ECO:0000313" key="3">
    <source>
        <dbReference type="EMBL" id="MCM3716218.1"/>
    </source>
</evidence>
<dbReference type="PANTHER" id="PTHR43000">
    <property type="entry name" value="DTDP-D-GLUCOSE 4,6-DEHYDRATASE-RELATED"/>
    <property type="match status" value="1"/>
</dbReference>
<comment type="caution">
    <text evidence="3">The sequence shown here is derived from an EMBL/GenBank/DDBJ whole genome shotgun (WGS) entry which is preliminary data.</text>
</comment>
<name>A0A9X2DVR1_9BACI</name>
<dbReference type="SUPFAM" id="SSF51735">
    <property type="entry name" value="NAD(P)-binding Rossmann-fold domains"/>
    <property type="match status" value="1"/>
</dbReference>
<protein>
    <submittedName>
        <fullName evidence="3">NAD(P)-dependent oxidoreductase</fullName>
    </submittedName>
</protein>
<dbReference type="Pfam" id="PF01370">
    <property type="entry name" value="Epimerase"/>
    <property type="match status" value="1"/>
</dbReference>